<proteinExistence type="predicted"/>
<evidence type="ECO:0000313" key="1">
    <source>
        <dbReference type="EMBL" id="CAF0950370.1"/>
    </source>
</evidence>
<sequence length="468" mass="56274">MKCYHQYQTLNYLNIQYRNEKNSNAILSSIDIWKDDIKKNNYLKQNYSPLYNIPLCFHNNFLLNNKQNFNNEKSLETIKKILLSHRSYESLLHRLPSPPKPRLSQTSLTDSNIIEPITLIDDKLMNKEMLIEKLSSSHHQSNEKSVLIDNKLIKSKSKYDLSSQIIINQFIKDINTNIETSINSISKSLIKKKINYKSQRKYSYNKYKLKTSHSIILHNKNHLKYSLFPTVPKCFNEYFQINFNSLLDKKISNKYFQLNIFDSNLFQWEIFNLNQYENFFCRKNSLLLFNNNNNKSPIQTFIYYIQSQRQYVPSKYSSWNIFFPNYNPLKFSLKNLKSNLNFNIKNPYGRTGLIGQSLLENFGPNRYIISLIIIEENNKKYILLIKNQYEKWELPKTKNLKKNLHYHTLDIVYLDHPLNTDNTWIEIQIILIKNSYKYFHKKTWFLINYLHKLNNIEHFDFNLIQFYI</sequence>
<evidence type="ECO:0000313" key="3">
    <source>
        <dbReference type="Proteomes" id="UP000663870"/>
    </source>
</evidence>
<accession>A0A814HQP1</accession>
<protein>
    <submittedName>
        <fullName evidence="2">Uncharacterized protein</fullName>
    </submittedName>
</protein>
<evidence type="ECO:0000313" key="2">
    <source>
        <dbReference type="EMBL" id="CAF1014553.1"/>
    </source>
</evidence>
<keyword evidence="3" id="KW-1185">Reference proteome</keyword>
<dbReference type="EMBL" id="CAJNOL010000337">
    <property type="protein sequence ID" value="CAF1014553.1"/>
    <property type="molecule type" value="Genomic_DNA"/>
</dbReference>
<dbReference type="AlphaFoldDB" id="A0A814HQP1"/>
<organism evidence="2 3">
    <name type="scientific">Rotaria sordida</name>
    <dbReference type="NCBI Taxonomy" id="392033"/>
    <lineage>
        <taxon>Eukaryota</taxon>
        <taxon>Metazoa</taxon>
        <taxon>Spiralia</taxon>
        <taxon>Gnathifera</taxon>
        <taxon>Rotifera</taxon>
        <taxon>Eurotatoria</taxon>
        <taxon>Bdelloidea</taxon>
        <taxon>Philodinida</taxon>
        <taxon>Philodinidae</taxon>
        <taxon>Rotaria</taxon>
    </lineage>
</organism>
<gene>
    <name evidence="2" type="ORF">JXQ802_LOCUS14837</name>
    <name evidence="1" type="ORF">PYM288_LOCUS12090</name>
</gene>
<dbReference type="EMBL" id="CAJNOH010000218">
    <property type="protein sequence ID" value="CAF0950370.1"/>
    <property type="molecule type" value="Genomic_DNA"/>
</dbReference>
<dbReference type="Proteomes" id="UP000663854">
    <property type="component" value="Unassembled WGS sequence"/>
</dbReference>
<comment type="caution">
    <text evidence="2">The sequence shown here is derived from an EMBL/GenBank/DDBJ whole genome shotgun (WGS) entry which is preliminary data.</text>
</comment>
<name>A0A814HQP1_9BILA</name>
<reference evidence="2" key="1">
    <citation type="submission" date="2021-02" db="EMBL/GenBank/DDBJ databases">
        <authorList>
            <person name="Nowell W R."/>
        </authorList>
    </citation>
    <scope>NUCLEOTIDE SEQUENCE</scope>
</reference>
<dbReference type="Proteomes" id="UP000663870">
    <property type="component" value="Unassembled WGS sequence"/>
</dbReference>